<accession>A0A1X7UKV2</accession>
<proteinExistence type="predicted"/>
<dbReference type="InParanoid" id="A0A1X7UKV2"/>
<dbReference type="AlphaFoldDB" id="A0A1X7UKV2"/>
<name>A0A1X7UKV2_AMPQE</name>
<sequence length="26" mass="3183">ELSHRIHMYIHINLLMNNNVYILVTM</sequence>
<reference evidence="1" key="1">
    <citation type="submission" date="2017-05" db="UniProtKB">
        <authorList>
            <consortium name="EnsemblMetazoa"/>
        </authorList>
    </citation>
    <scope>IDENTIFICATION</scope>
</reference>
<protein>
    <submittedName>
        <fullName evidence="1">Uncharacterized protein</fullName>
    </submittedName>
</protein>
<organism evidence="1">
    <name type="scientific">Amphimedon queenslandica</name>
    <name type="common">Sponge</name>
    <dbReference type="NCBI Taxonomy" id="400682"/>
    <lineage>
        <taxon>Eukaryota</taxon>
        <taxon>Metazoa</taxon>
        <taxon>Porifera</taxon>
        <taxon>Demospongiae</taxon>
        <taxon>Heteroscleromorpha</taxon>
        <taxon>Haplosclerida</taxon>
        <taxon>Niphatidae</taxon>
        <taxon>Amphimedon</taxon>
    </lineage>
</organism>
<evidence type="ECO:0000313" key="1">
    <source>
        <dbReference type="EnsemblMetazoa" id="Aqu2.1.28383_001"/>
    </source>
</evidence>
<dbReference type="EnsemblMetazoa" id="Aqu2.1.28383_001">
    <property type="protein sequence ID" value="Aqu2.1.28383_001"/>
    <property type="gene ID" value="Aqu2.1.28383"/>
</dbReference>